<dbReference type="EMBL" id="QPJT01000005">
    <property type="protein sequence ID" value="RCX18376.1"/>
    <property type="molecule type" value="Genomic_DNA"/>
</dbReference>
<dbReference type="SUPFAM" id="SSF53474">
    <property type="entry name" value="alpha/beta-Hydrolases"/>
    <property type="match status" value="1"/>
</dbReference>
<evidence type="ECO:0000256" key="1">
    <source>
        <dbReference type="ARBA" id="ARBA00022801"/>
    </source>
</evidence>
<dbReference type="GO" id="GO:0016787">
    <property type="term" value="F:hydrolase activity"/>
    <property type="evidence" value="ECO:0007669"/>
    <property type="project" value="UniProtKB-KW"/>
</dbReference>
<feature type="domain" description="AB hydrolase-1" evidence="2">
    <location>
        <begin position="49"/>
        <end position="230"/>
    </location>
</feature>
<evidence type="ECO:0000259" key="2">
    <source>
        <dbReference type="Pfam" id="PF00561"/>
    </source>
</evidence>
<keyword evidence="1" id="KW-0378">Hydrolase</keyword>
<name>A0A369BCS1_9FIRM</name>
<organism evidence="3 4">
    <name type="scientific">Anaerobacterium chartisolvens</name>
    <dbReference type="NCBI Taxonomy" id="1297424"/>
    <lineage>
        <taxon>Bacteria</taxon>
        <taxon>Bacillati</taxon>
        <taxon>Bacillota</taxon>
        <taxon>Clostridia</taxon>
        <taxon>Eubacteriales</taxon>
        <taxon>Oscillospiraceae</taxon>
        <taxon>Anaerobacterium</taxon>
    </lineage>
</organism>
<dbReference type="RefSeq" id="WP_114296920.1">
    <property type="nucleotide sequence ID" value="NZ_QPJT01000005.1"/>
</dbReference>
<dbReference type="PANTHER" id="PTHR43798">
    <property type="entry name" value="MONOACYLGLYCEROL LIPASE"/>
    <property type="match status" value="1"/>
</dbReference>
<keyword evidence="4" id="KW-1185">Reference proteome</keyword>
<gene>
    <name evidence="3" type="ORF">DFR58_105140</name>
</gene>
<dbReference type="PRINTS" id="PR00111">
    <property type="entry name" value="ABHYDROLASE"/>
</dbReference>
<comment type="caution">
    <text evidence="3">The sequence shown here is derived from an EMBL/GenBank/DDBJ whole genome shotgun (WGS) entry which is preliminary data.</text>
</comment>
<sequence length="247" mass="28460">MKNYILILSGWAVNKVVWQPLCELMNIDYEIDVFDWNDINSTEEYAQKVISHIEAKKIGRVTLLGWSLGSLTAMEIAEAYPSRVERMVLFNGTARFVCDNKTNYKFGWDKRNIDKMLFVLTKQLENTLNSFYKKLFTYSEKSKGYYNNFLETAGTLTNTYSVKSLSVGLEYLISKDMRTTMERINTPVCLIHGEGDRICPLEAGIYLDRHLNKSRLTVLAATGHMPFYTQPEKCVQIINDFLLKGLL</sequence>
<proteinExistence type="predicted"/>
<reference evidence="3 4" key="1">
    <citation type="submission" date="2018-07" db="EMBL/GenBank/DDBJ databases">
        <title>Genomic Encyclopedia of Type Strains, Phase IV (KMG-IV): sequencing the most valuable type-strain genomes for metagenomic binning, comparative biology and taxonomic classification.</title>
        <authorList>
            <person name="Goeker M."/>
        </authorList>
    </citation>
    <scope>NUCLEOTIDE SEQUENCE [LARGE SCALE GENOMIC DNA]</scope>
    <source>
        <strain evidence="3 4">DSM 27016</strain>
    </source>
</reference>
<accession>A0A369BCS1</accession>
<dbReference type="PANTHER" id="PTHR43798:SF31">
    <property type="entry name" value="AB HYDROLASE SUPERFAMILY PROTEIN YCLE"/>
    <property type="match status" value="1"/>
</dbReference>
<dbReference type="InterPro" id="IPR050266">
    <property type="entry name" value="AB_hydrolase_sf"/>
</dbReference>
<dbReference type="Gene3D" id="3.40.50.1820">
    <property type="entry name" value="alpha/beta hydrolase"/>
    <property type="match status" value="1"/>
</dbReference>
<dbReference type="OrthoDB" id="9773293at2"/>
<protein>
    <submittedName>
        <fullName evidence="3">Pimeloyl-[acyl-carrier protein] methyl ester esterase</fullName>
    </submittedName>
</protein>
<evidence type="ECO:0000313" key="4">
    <source>
        <dbReference type="Proteomes" id="UP000253034"/>
    </source>
</evidence>
<dbReference type="Proteomes" id="UP000253034">
    <property type="component" value="Unassembled WGS sequence"/>
</dbReference>
<dbReference type="InterPro" id="IPR029058">
    <property type="entry name" value="AB_hydrolase_fold"/>
</dbReference>
<dbReference type="Pfam" id="PF00561">
    <property type="entry name" value="Abhydrolase_1"/>
    <property type="match status" value="1"/>
</dbReference>
<dbReference type="InterPro" id="IPR000073">
    <property type="entry name" value="AB_hydrolase_1"/>
</dbReference>
<dbReference type="GO" id="GO:0016020">
    <property type="term" value="C:membrane"/>
    <property type="evidence" value="ECO:0007669"/>
    <property type="project" value="TreeGrafter"/>
</dbReference>
<evidence type="ECO:0000313" key="3">
    <source>
        <dbReference type="EMBL" id="RCX18376.1"/>
    </source>
</evidence>
<dbReference type="AlphaFoldDB" id="A0A369BCS1"/>